<keyword evidence="3 5" id="KW-1133">Transmembrane helix</keyword>
<protein>
    <submittedName>
        <fullName evidence="6">Protein-S-isoprenylcysteine O-methyltransferase Ste14</fullName>
    </submittedName>
</protein>
<keyword evidence="6" id="KW-0808">Transferase</keyword>
<dbReference type="Gene3D" id="1.20.120.1630">
    <property type="match status" value="1"/>
</dbReference>
<dbReference type="EMBL" id="QAAD01000003">
    <property type="protein sequence ID" value="PTN09861.1"/>
    <property type="molecule type" value="Genomic_DNA"/>
</dbReference>
<sequence length="194" mass="21915">MQLLQFGLVVLSLVPTIATGLLAYQTMRAGFKIKGRATINKLLFWFSKAIVSLAFALLIIASFSPDFFLKLPFLIQNDIADVQKLMSLIFLLAGNLLLLPAYYTMSIFTRVGLPTGEHVLQTEGVYRISRNPMYTSFFFFFGACFLLVPSLLPGVLMLLTLALHHRIIQKEEAYLESAFGEVYLNYKARVARYL</sequence>
<dbReference type="AlphaFoldDB" id="A0A2T5C4U6"/>
<accession>A0A2T5C4U6</accession>
<evidence type="ECO:0000256" key="1">
    <source>
        <dbReference type="ARBA" id="ARBA00004127"/>
    </source>
</evidence>
<keyword evidence="6" id="KW-0489">Methyltransferase</keyword>
<dbReference type="GO" id="GO:0032259">
    <property type="term" value="P:methylation"/>
    <property type="evidence" value="ECO:0007669"/>
    <property type="project" value="UniProtKB-KW"/>
</dbReference>
<name>A0A2T5C4U6_9BACT</name>
<evidence type="ECO:0000256" key="3">
    <source>
        <dbReference type="ARBA" id="ARBA00022989"/>
    </source>
</evidence>
<dbReference type="Pfam" id="PF04191">
    <property type="entry name" value="PEMT"/>
    <property type="match status" value="1"/>
</dbReference>
<dbReference type="OrthoDB" id="9809773at2"/>
<dbReference type="PANTHER" id="PTHR12714">
    <property type="entry name" value="PROTEIN-S ISOPRENYLCYSTEINE O-METHYLTRANSFERASE"/>
    <property type="match status" value="1"/>
</dbReference>
<gene>
    <name evidence="6" type="ORF">C8N47_103158</name>
</gene>
<evidence type="ECO:0000256" key="2">
    <source>
        <dbReference type="ARBA" id="ARBA00022692"/>
    </source>
</evidence>
<comment type="subcellular location">
    <subcellularLocation>
        <location evidence="1">Endomembrane system</location>
        <topology evidence="1">Multi-pass membrane protein</topology>
    </subcellularLocation>
</comment>
<dbReference type="RefSeq" id="WP_107821245.1">
    <property type="nucleotide sequence ID" value="NZ_OY782574.1"/>
</dbReference>
<dbReference type="GO" id="GO:0008168">
    <property type="term" value="F:methyltransferase activity"/>
    <property type="evidence" value="ECO:0007669"/>
    <property type="project" value="UniProtKB-KW"/>
</dbReference>
<keyword evidence="7" id="KW-1185">Reference proteome</keyword>
<dbReference type="Proteomes" id="UP000243525">
    <property type="component" value="Unassembled WGS sequence"/>
</dbReference>
<dbReference type="InterPro" id="IPR007318">
    <property type="entry name" value="Phopholipid_MeTrfase"/>
</dbReference>
<dbReference type="PANTHER" id="PTHR12714:SF9">
    <property type="entry name" value="PROTEIN-S-ISOPRENYLCYSTEINE O-METHYLTRANSFERASE"/>
    <property type="match status" value="1"/>
</dbReference>
<proteinExistence type="predicted"/>
<organism evidence="6 7">
    <name type="scientific">Mangrovibacterium marinum</name>
    <dbReference type="NCBI Taxonomy" id="1639118"/>
    <lineage>
        <taxon>Bacteria</taxon>
        <taxon>Pseudomonadati</taxon>
        <taxon>Bacteroidota</taxon>
        <taxon>Bacteroidia</taxon>
        <taxon>Marinilabiliales</taxon>
        <taxon>Prolixibacteraceae</taxon>
        <taxon>Mangrovibacterium</taxon>
    </lineage>
</organism>
<reference evidence="6 7" key="1">
    <citation type="submission" date="2018-04" db="EMBL/GenBank/DDBJ databases">
        <title>Genomic Encyclopedia of Archaeal and Bacterial Type Strains, Phase II (KMG-II): from individual species to whole genera.</title>
        <authorList>
            <person name="Goeker M."/>
        </authorList>
    </citation>
    <scope>NUCLEOTIDE SEQUENCE [LARGE SCALE GENOMIC DNA]</scope>
    <source>
        <strain evidence="6 7">DSM 28823</strain>
    </source>
</reference>
<evidence type="ECO:0000256" key="5">
    <source>
        <dbReference type="SAM" id="Phobius"/>
    </source>
</evidence>
<feature type="transmembrane region" description="Helical" evidence="5">
    <location>
        <begin position="137"/>
        <end position="163"/>
    </location>
</feature>
<evidence type="ECO:0000313" key="7">
    <source>
        <dbReference type="Proteomes" id="UP000243525"/>
    </source>
</evidence>
<comment type="caution">
    <text evidence="6">The sequence shown here is derived from an EMBL/GenBank/DDBJ whole genome shotgun (WGS) entry which is preliminary data.</text>
</comment>
<dbReference type="GO" id="GO:0012505">
    <property type="term" value="C:endomembrane system"/>
    <property type="evidence" value="ECO:0007669"/>
    <property type="project" value="UniProtKB-SubCell"/>
</dbReference>
<feature type="transmembrane region" description="Helical" evidence="5">
    <location>
        <begin position="85"/>
        <end position="103"/>
    </location>
</feature>
<keyword evidence="4 5" id="KW-0472">Membrane</keyword>
<feature type="transmembrane region" description="Helical" evidence="5">
    <location>
        <begin position="42"/>
        <end position="64"/>
    </location>
</feature>
<evidence type="ECO:0000256" key="4">
    <source>
        <dbReference type="ARBA" id="ARBA00023136"/>
    </source>
</evidence>
<evidence type="ECO:0000313" key="6">
    <source>
        <dbReference type="EMBL" id="PTN09861.1"/>
    </source>
</evidence>
<keyword evidence="2 5" id="KW-0812">Transmembrane</keyword>